<keyword evidence="1" id="KW-1133">Transmembrane helix</keyword>
<sequence length="99" mass="11610">MCQYSNFIDTLCVNRATLLKYLLLITIVLHLSSLKFINHIFNHSTSSHQVRDFLAKIDRLKESNQSIQYSRVWLSNPQAVENGHYPSFQPNDFIKKEIK</sequence>
<accession>A0A3M7S2S3</accession>
<reference evidence="2 3" key="1">
    <citation type="journal article" date="2018" name="Sci. Rep.">
        <title>Genomic signatures of local adaptation to the degree of environmental predictability in rotifers.</title>
        <authorList>
            <person name="Franch-Gras L."/>
            <person name="Hahn C."/>
            <person name="Garcia-Roger E.M."/>
            <person name="Carmona M.J."/>
            <person name="Serra M."/>
            <person name="Gomez A."/>
        </authorList>
    </citation>
    <scope>NUCLEOTIDE SEQUENCE [LARGE SCALE GENOMIC DNA]</scope>
    <source>
        <strain evidence="2">HYR1</strain>
    </source>
</reference>
<name>A0A3M7S2S3_BRAPC</name>
<gene>
    <name evidence="2" type="ORF">BpHYR1_005464</name>
</gene>
<dbReference type="EMBL" id="REGN01002122">
    <property type="protein sequence ID" value="RNA30116.1"/>
    <property type="molecule type" value="Genomic_DNA"/>
</dbReference>
<protein>
    <submittedName>
        <fullName evidence="2">Uncharacterized protein</fullName>
    </submittedName>
</protein>
<evidence type="ECO:0000256" key="1">
    <source>
        <dbReference type="SAM" id="Phobius"/>
    </source>
</evidence>
<organism evidence="2 3">
    <name type="scientific">Brachionus plicatilis</name>
    <name type="common">Marine rotifer</name>
    <name type="synonym">Brachionus muelleri</name>
    <dbReference type="NCBI Taxonomy" id="10195"/>
    <lineage>
        <taxon>Eukaryota</taxon>
        <taxon>Metazoa</taxon>
        <taxon>Spiralia</taxon>
        <taxon>Gnathifera</taxon>
        <taxon>Rotifera</taxon>
        <taxon>Eurotatoria</taxon>
        <taxon>Monogononta</taxon>
        <taxon>Pseudotrocha</taxon>
        <taxon>Ploima</taxon>
        <taxon>Brachionidae</taxon>
        <taxon>Brachionus</taxon>
    </lineage>
</organism>
<keyword evidence="3" id="KW-1185">Reference proteome</keyword>
<dbReference type="Proteomes" id="UP000276133">
    <property type="component" value="Unassembled WGS sequence"/>
</dbReference>
<keyword evidence="1" id="KW-0472">Membrane</keyword>
<keyword evidence="1" id="KW-0812">Transmembrane</keyword>
<dbReference type="AlphaFoldDB" id="A0A3M7S2S3"/>
<comment type="caution">
    <text evidence="2">The sequence shown here is derived from an EMBL/GenBank/DDBJ whole genome shotgun (WGS) entry which is preliminary data.</text>
</comment>
<proteinExistence type="predicted"/>
<evidence type="ECO:0000313" key="2">
    <source>
        <dbReference type="EMBL" id="RNA30116.1"/>
    </source>
</evidence>
<evidence type="ECO:0000313" key="3">
    <source>
        <dbReference type="Proteomes" id="UP000276133"/>
    </source>
</evidence>
<feature type="transmembrane region" description="Helical" evidence="1">
    <location>
        <begin position="21"/>
        <end position="41"/>
    </location>
</feature>